<proteinExistence type="predicted"/>
<dbReference type="EMBL" id="CP104205">
    <property type="protein sequence ID" value="UWX55055.1"/>
    <property type="molecule type" value="Genomic_DNA"/>
</dbReference>
<gene>
    <name evidence="1" type="ORF">NYZ99_20620</name>
</gene>
<dbReference type="RefSeq" id="WP_260572907.1">
    <property type="nucleotide sequence ID" value="NZ_CP104205.1"/>
</dbReference>
<evidence type="ECO:0008006" key="3">
    <source>
        <dbReference type="Google" id="ProtNLM"/>
    </source>
</evidence>
<accession>A0ABY5YAB4</accession>
<protein>
    <recommendedName>
        <fullName evidence="3">SpoIIAA-like</fullName>
    </recommendedName>
</protein>
<organism evidence="1 2">
    <name type="scientific">Maribacter litopenaei</name>
    <dbReference type="NCBI Taxonomy" id="2976127"/>
    <lineage>
        <taxon>Bacteria</taxon>
        <taxon>Pseudomonadati</taxon>
        <taxon>Bacteroidota</taxon>
        <taxon>Flavobacteriia</taxon>
        <taxon>Flavobacteriales</taxon>
        <taxon>Flavobacteriaceae</taxon>
        <taxon>Maribacter</taxon>
    </lineage>
</organism>
<keyword evidence="2" id="KW-1185">Reference proteome</keyword>
<dbReference type="Proteomes" id="UP001059209">
    <property type="component" value="Chromosome"/>
</dbReference>
<name>A0ABY5YAB4_9FLAO</name>
<evidence type="ECO:0000313" key="2">
    <source>
        <dbReference type="Proteomes" id="UP001059209"/>
    </source>
</evidence>
<evidence type="ECO:0000313" key="1">
    <source>
        <dbReference type="EMBL" id="UWX55055.1"/>
    </source>
</evidence>
<reference evidence="1" key="1">
    <citation type="submission" date="2022-09" db="EMBL/GenBank/DDBJ databases">
        <title>Maribacter litopenaei sp. nov., isolated from the intestinal tract of the Pacific White Shrimp, Litopenaeus vannamei.</title>
        <authorList>
            <person name="Kim S.Y."/>
            <person name="Hwang C.Y."/>
        </authorList>
    </citation>
    <scope>NUCLEOTIDE SEQUENCE</scope>
    <source>
        <strain evidence="1">HL-LV01</strain>
    </source>
</reference>
<sequence length="146" mass="17104">MKLVKDIPYFKKIREVREFEFGVFYYFDGLVISEMKEGVVFDWSMAKKAVDAAKEIFGEETPIAYISNRIHSYTVVPTEWLKFYKNRHQLSYYSVVGSTQGSFASIVLEKMFFKESLRQFTDLETAVAWSLDQIKNHTKKGINQDI</sequence>